<evidence type="ECO:0000313" key="4">
    <source>
        <dbReference type="Proteomes" id="UP000298030"/>
    </source>
</evidence>
<dbReference type="GO" id="GO:0006629">
    <property type="term" value="P:lipid metabolic process"/>
    <property type="evidence" value="ECO:0007669"/>
    <property type="project" value="InterPro"/>
</dbReference>
<dbReference type="SUPFAM" id="SSF53474">
    <property type="entry name" value="alpha/beta-Hydrolases"/>
    <property type="match status" value="1"/>
</dbReference>
<dbReference type="Pfam" id="PF01764">
    <property type="entry name" value="Lipase_3"/>
    <property type="match status" value="1"/>
</dbReference>
<evidence type="ECO:0000313" key="3">
    <source>
        <dbReference type="EMBL" id="TEB33395.1"/>
    </source>
</evidence>
<reference evidence="3 4" key="1">
    <citation type="journal article" date="2019" name="Nat. Ecol. Evol.">
        <title>Megaphylogeny resolves global patterns of mushroom evolution.</title>
        <authorList>
            <person name="Varga T."/>
            <person name="Krizsan K."/>
            <person name="Foldi C."/>
            <person name="Dima B."/>
            <person name="Sanchez-Garcia M."/>
            <person name="Sanchez-Ramirez S."/>
            <person name="Szollosi G.J."/>
            <person name="Szarkandi J.G."/>
            <person name="Papp V."/>
            <person name="Albert L."/>
            <person name="Andreopoulos W."/>
            <person name="Angelini C."/>
            <person name="Antonin V."/>
            <person name="Barry K.W."/>
            <person name="Bougher N.L."/>
            <person name="Buchanan P."/>
            <person name="Buyck B."/>
            <person name="Bense V."/>
            <person name="Catcheside P."/>
            <person name="Chovatia M."/>
            <person name="Cooper J."/>
            <person name="Damon W."/>
            <person name="Desjardin D."/>
            <person name="Finy P."/>
            <person name="Geml J."/>
            <person name="Haridas S."/>
            <person name="Hughes K."/>
            <person name="Justo A."/>
            <person name="Karasinski D."/>
            <person name="Kautmanova I."/>
            <person name="Kiss B."/>
            <person name="Kocsube S."/>
            <person name="Kotiranta H."/>
            <person name="LaButti K.M."/>
            <person name="Lechner B.E."/>
            <person name="Liimatainen K."/>
            <person name="Lipzen A."/>
            <person name="Lukacs Z."/>
            <person name="Mihaltcheva S."/>
            <person name="Morgado L.N."/>
            <person name="Niskanen T."/>
            <person name="Noordeloos M.E."/>
            <person name="Ohm R.A."/>
            <person name="Ortiz-Santana B."/>
            <person name="Ovrebo C."/>
            <person name="Racz N."/>
            <person name="Riley R."/>
            <person name="Savchenko A."/>
            <person name="Shiryaev A."/>
            <person name="Soop K."/>
            <person name="Spirin V."/>
            <person name="Szebenyi C."/>
            <person name="Tomsovsky M."/>
            <person name="Tulloss R.E."/>
            <person name="Uehling J."/>
            <person name="Grigoriev I.V."/>
            <person name="Vagvolgyi C."/>
            <person name="Papp T."/>
            <person name="Martin F.M."/>
            <person name="Miettinen O."/>
            <person name="Hibbett D.S."/>
            <person name="Nagy L.G."/>
        </authorList>
    </citation>
    <scope>NUCLEOTIDE SEQUENCE [LARGE SCALE GENOMIC DNA]</scope>
    <source>
        <strain evidence="3 4">FP101781</strain>
    </source>
</reference>
<dbReference type="EMBL" id="QPFP01000012">
    <property type="protein sequence ID" value="TEB33395.1"/>
    <property type="molecule type" value="Genomic_DNA"/>
</dbReference>
<dbReference type="InterPro" id="IPR002921">
    <property type="entry name" value="Fungal_lipase-type"/>
</dbReference>
<dbReference type="InterPro" id="IPR029058">
    <property type="entry name" value="AB_hydrolase_fold"/>
</dbReference>
<gene>
    <name evidence="3" type="ORF">FA13DRAFT_1730401</name>
</gene>
<protein>
    <recommendedName>
        <fullName evidence="2">Fungal lipase-type domain-containing protein</fullName>
    </recommendedName>
</protein>
<evidence type="ECO:0000259" key="2">
    <source>
        <dbReference type="Pfam" id="PF01764"/>
    </source>
</evidence>
<sequence length="243" mass="27402">MKSNAAKERQDNFRWLSKLVGSYADCEPLKSNTLVPEDTKERVDEIGQYSELIYSYVPVKELFENHHLLKEEGILLEYQAVFDDCNFLRYIEGEKTNLSAFVVCRRSMGQLVVSISGSTRFKHMKYNLHATHTPWPGAPLPAPSDDSLAENEASPRTTSRKDLTETLQAEIRNQSPQELIITGHSMGGSVSYLLCMDLLEKHSEILPATVSGNIRRSTNREQCPRTALPNPRRSVQIQGGVHV</sequence>
<dbReference type="STRING" id="71717.A0A4Y7TGU8"/>
<proteinExistence type="predicted"/>
<dbReference type="AlphaFoldDB" id="A0A4Y7TGU8"/>
<accession>A0A4Y7TGU8</accession>
<keyword evidence="4" id="KW-1185">Reference proteome</keyword>
<feature type="region of interest" description="Disordered" evidence="1">
    <location>
        <begin position="132"/>
        <end position="162"/>
    </location>
</feature>
<dbReference type="OrthoDB" id="426718at2759"/>
<feature type="domain" description="Fungal lipase-type" evidence="2">
    <location>
        <begin position="157"/>
        <end position="204"/>
    </location>
</feature>
<organism evidence="3 4">
    <name type="scientific">Coprinellus micaceus</name>
    <name type="common">Glistening ink-cap mushroom</name>
    <name type="synonym">Coprinus micaceus</name>
    <dbReference type="NCBI Taxonomy" id="71717"/>
    <lineage>
        <taxon>Eukaryota</taxon>
        <taxon>Fungi</taxon>
        <taxon>Dikarya</taxon>
        <taxon>Basidiomycota</taxon>
        <taxon>Agaricomycotina</taxon>
        <taxon>Agaricomycetes</taxon>
        <taxon>Agaricomycetidae</taxon>
        <taxon>Agaricales</taxon>
        <taxon>Agaricineae</taxon>
        <taxon>Psathyrellaceae</taxon>
        <taxon>Coprinellus</taxon>
    </lineage>
</organism>
<feature type="region of interest" description="Disordered" evidence="1">
    <location>
        <begin position="216"/>
        <end position="243"/>
    </location>
</feature>
<dbReference type="Proteomes" id="UP000298030">
    <property type="component" value="Unassembled WGS sequence"/>
</dbReference>
<name>A0A4Y7TGU8_COPMI</name>
<dbReference type="Gene3D" id="3.40.50.1820">
    <property type="entry name" value="alpha/beta hydrolase"/>
    <property type="match status" value="1"/>
</dbReference>
<comment type="caution">
    <text evidence="3">The sequence shown here is derived from an EMBL/GenBank/DDBJ whole genome shotgun (WGS) entry which is preliminary data.</text>
</comment>
<evidence type="ECO:0000256" key="1">
    <source>
        <dbReference type="SAM" id="MobiDB-lite"/>
    </source>
</evidence>